<evidence type="ECO:0000313" key="4">
    <source>
        <dbReference type="Proteomes" id="UP000005239"/>
    </source>
</evidence>
<dbReference type="PANTHER" id="PTHR46652:SF3">
    <property type="entry name" value="LEUCINE-RICH REPEAT-CONTAINING PROTEIN 9"/>
    <property type="match status" value="1"/>
</dbReference>
<evidence type="ECO:0000313" key="3">
    <source>
        <dbReference type="EnsemblMetazoa" id="PPA03840.1"/>
    </source>
</evidence>
<sequence length="456" mass="52459">MAVVAPPSLVDRIRERYMDDDDEAGGDVMIQSFLSSSPKKLSGERARLQLVVLNHKSIHSIGDVPQFANLVRGVHEVDLAWNKISNWKEVSTMLKHLPQLRIFNLSHNNLESDLGDVEIPHCPHLDTLILNGTNLSLDCIRKVARQMPVLHELHLSQNNFDPDYFDSESAGPSGEGKENGAISDSVSLIHLNRCRISRWSDALKMLSLFPKRETVFLCENPIREIRDKKQESEPPYSSIRMINLSKTGISDWTSIDHIEHWPRLVDLRINNIPLLDEYTEEEKLHLVVGRLDKLELLNGSSITKEQRECSERFFIRYYEEKEERPKKYDALLAKHGQLEKLVKVDLSPKSHVTVRVKCEETAFDQEMDLKVTKTVGQLMRQIEEPVGVAYDRMRLFYFQTYNEEDETNDCSELRYPKQLLHNLHVDDGAMFLVTSKIIPSRKRAQTKSTSSNSESN</sequence>
<protein>
    <submittedName>
        <fullName evidence="3">Coel-1</fullName>
    </submittedName>
</protein>
<proteinExistence type="predicted"/>
<dbReference type="GO" id="GO:0000226">
    <property type="term" value="P:microtubule cytoskeleton organization"/>
    <property type="evidence" value="ECO:0000318"/>
    <property type="project" value="GO_Central"/>
</dbReference>
<dbReference type="GO" id="GO:0007021">
    <property type="term" value="P:tubulin complex assembly"/>
    <property type="evidence" value="ECO:0000318"/>
    <property type="project" value="GO_Central"/>
</dbReference>
<keyword evidence="4" id="KW-1185">Reference proteome</keyword>
<accession>A0A2A6B2Q3</accession>
<dbReference type="OrthoDB" id="5855206at2759"/>
<dbReference type="PANTHER" id="PTHR46652">
    <property type="entry name" value="LEUCINE-RICH REPEAT AND IQ DOMAIN-CONTAINING PROTEIN 1-RELATED"/>
    <property type="match status" value="1"/>
</dbReference>
<keyword evidence="1" id="KW-0433">Leucine-rich repeat</keyword>
<dbReference type="GO" id="GO:0007023">
    <property type="term" value="P:post-chaperonin tubulin folding pathway"/>
    <property type="evidence" value="ECO:0000318"/>
    <property type="project" value="GO_Central"/>
</dbReference>
<reference evidence="3" key="2">
    <citation type="submission" date="2022-06" db="UniProtKB">
        <authorList>
            <consortium name="EnsemblMetazoa"/>
        </authorList>
    </citation>
    <scope>IDENTIFICATION</scope>
    <source>
        <strain evidence="3">PS312</strain>
    </source>
</reference>
<evidence type="ECO:0000256" key="1">
    <source>
        <dbReference type="ARBA" id="ARBA00022614"/>
    </source>
</evidence>
<dbReference type="InterPro" id="IPR000626">
    <property type="entry name" value="Ubiquitin-like_dom"/>
</dbReference>
<reference evidence="4" key="1">
    <citation type="journal article" date="2008" name="Nat. Genet.">
        <title>The Pristionchus pacificus genome provides a unique perspective on nematode lifestyle and parasitism.</title>
        <authorList>
            <person name="Dieterich C."/>
            <person name="Clifton S.W."/>
            <person name="Schuster L.N."/>
            <person name="Chinwalla A."/>
            <person name="Delehaunty K."/>
            <person name="Dinkelacker I."/>
            <person name="Fulton L."/>
            <person name="Fulton R."/>
            <person name="Godfrey J."/>
            <person name="Minx P."/>
            <person name="Mitreva M."/>
            <person name="Roeseler W."/>
            <person name="Tian H."/>
            <person name="Witte H."/>
            <person name="Yang S.P."/>
            <person name="Wilson R.K."/>
            <person name="Sommer R.J."/>
        </authorList>
    </citation>
    <scope>NUCLEOTIDE SEQUENCE [LARGE SCALE GENOMIC DNA]</scope>
    <source>
        <strain evidence="4">PS312</strain>
    </source>
</reference>
<dbReference type="GO" id="GO:0005737">
    <property type="term" value="C:cytoplasm"/>
    <property type="evidence" value="ECO:0000318"/>
    <property type="project" value="GO_Central"/>
</dbReference>
<organism evidence="3 4">
    <name type="scientific">Pristionchus pacificus</name>
    <name type="common">Parasitic nematode worm</name>
    <dbReference type="NCBI Taxonomy" id="54126"/>
    <lineage>
        <taxon>Eukaryota</taxon>
        <taxon>Metazoa</taxon>
        <taxon>Ecdysozoa</taxon>
        <taxon>Nematoda</taxon>
        <taxon>Chromadorea</taxon>
        <taxon>Rhabditida</taxon>
        <taxon>Rhabditina</taxon>
        <taxon>Diplogasteromorpha</taxon>
        <taxon>Diplogasteroidea</taxon>
        <taxon>Neodiplogasteridae</taxon>
        <taxon>Pristionchus</taxon>
    </lineage>
</organism>
<keyword evidence="2" id="KW-0677">Repeat</keyword>
<dbReference type="EnsemblMetazoa" id="PPA03840.1">
    <property type="protein sequence ID" value="PPA03840.1"/>
    <property type="gene ID" value="WBGene00093394"/>
</dbReference>
<dbReference type="InterPro" id="IPR029071">
    <property type="entry name" value="Ubiquitin-like_domsf"/>
</dbReference>
<dbReference type="InterPro" id="IPR050836">
    <property type="entry name" value="SDS22/Internalin_LRR"/>
</dbReference>
<name>A0A2A6B2Q3_PRIPA</name>
<dbReference type="InterPro" id="IPR032675">
    <property type="entry name" value="LRR_dom_sf"/>
</dbReference>
<accession>A0A8R1Y6T4</accession>
<dbReference type="Gene3D" id="3.80.10.10">
    <property type="entry name" value="Ribonuclease Inhibitor"/>
    <property type="match status" value="2"/>
</dbReference>
<dbReference type="SUPFAM" id="SSF54236">
    <property type="entry name" value="Ubiquitin-like"/>
    <property type="match status" value="1"/>
</dbReference>
<evidence type="ECO:0000256" key="2">
    <source>
        <dbReference type="ARBA" id="ARBA00022737"/>
    </source>
</evidence>
<dbReference type="GO" id="GO:0043014">
    <property type="term" value="F:alpha-tubulin binding"/>
    <property type="evidence" value="ECO:0000318"/>
    <property type="project" value="GO_Central"/>
</dbReference>
<dbReference type="PROSITE" id="PS50053">
    <property type="entry name" value="UBIQUITIN_2"/>
    <property type="match status" value="1"/>
</dbReference>
<gene>
    <name evidence="3" type="primary">WBGene00093394</name>
</gene>
<dbReference type="Proteomes" id="UP000005239">
    <property type="component" value="Unassembled WGS sequence"/>
</dbReference>
<dbReference type="SUPFAM" id="SSF52058">
    <property type="entry name" value="L domain-like"/>
    <property type="match status" value="1"/>
</dbReference>
<dbReference type="AlphaFoldDB" id="A0A2A6B2Q3"/>